<evidence type="ECO:0008006" key="4">
    <source>
        <dbReference type="Google" id="ProtNLM"/>
    </source>
</evidence>
<gene>
    <name evidence="2" type="ORF">JVW63_09340</name>
</gene>
<evidence type="ECO:0000313" key="2">
    <source>
        <dbReference type="EMBL" id="MBM9433894.1"/>
    </source>
</evidence>
<protein>
    <recommendedName>
        <fullName evidence="4">Nudix hydrolase domain-containing protein</fullName>
    </recommendedName>
</protein>
<comment type="caution">
    <text evidence="2">The sequence shown here is derived from an EMBL/GenBank/DDBJ whole genome shotgun (WGS) entry which is preliminary data.</text>
</comment>
<evidence type="ECO:0000313" key="3">
    <source>
        <dbReference type="Proteomes" id="UP000705983"/>
    </source>
</evidence>
<feature type="transmembrane region" description="Helical" evidence="1">
    <location>
        <begin position="21"/>
        <end position="48"/>
    </location>
</feature>
<feature type="transmembrane region" description="Helical" evidence="1">
    <location>
        <begin position="60"/>
        <end position="82"/>
    </location>
</feature>
<accession>A0ABS2TGW9</accession>
<proteinExistence type="predicted"/>
<evidence type="ECO:0000256" key="1">
    <source>
        <dbReference type="SAM" id="Phobius"/>
    </source>
</evidence>
<dbReference type="RefSeq" id="WP_187996986.1">
    <property type="nucleotide sequence ID" value="NZ_JACEXG010000005.1"/>
</dbReference>
<keyword evidence="1" id="KW-0812">Transmembrane</keyword>
<reference evidence="3" key="1">
    <citation type="submission" date="2021-02" db="EMBL/GenBank/DDBJ databases">
        <title>Leucobacter sp. CX169.</title>
        <authorList>
            <person name="Cheng Y."/>
        </authorList>
    </citation>
    <scope>NUCLEOTIDE SEQUENCE [LARGE SCALE GENOMIC DNA]</scope>
    <source>
        <strain evidence="3">JY899</strain>
    </source>
</reference>
<keyword evidence="1" id="KW-1133">Transmembrane helix</keyword>
<dbReference type="EMBL" id="JAFFJS010000005">
    <property type="protein sequence ID" value="MBM9433894.1"/>
    <property type="molecule type" value="Genomic_DNA"/>
</dbReference>
<keyword evidence="1" id="KW-0472">Membrane</keyword>
<name>A0ABS2TGW9_9ACTO</name>
<sequence length="472" mass="53117">MSKTLRTVSSHRTRLERFASWLRLSPLLQPMLLFWFLVLVSALTIYFYPKTEEGTYLREIVVAAIGSLLTILGAIAVALVAFQKQLRSRREAKKIQRVDRDSWTKRSLKVGGMTIDDIVVVISCRQHSPWTESAVMEWQPTLQGGSRAGIPGSELVELTKSQWLDSILLDARSKKISLTNGECVDMRDVTISYIQNSSGRRVPKYVITPAVEYYFDFLCSTANLDRPFEKEGKQVTLRSELEQEPVDIESVGEIPYMAKIGVGTAAITSDNYLVLGVRGRTAIAGQFGAEEPRRAVHIVAEGMIPEDRGITGRINPDKSARRALREELGISTESRAIGEVKHLAATGFFFDQLRYQPCFSYISHLDVDRSQLQAGLGAAQDSWEVEKLLFIRFDPENAELITLLCHEHPDLKLASNHAHAVLWFACLYEFGYFRMRDHLNMPRGRFDTVGAPNSLSGSGILTQTSQQVFRRE</sequence>
<keyword evidence="3" id="KW-1185">Reference proteome</keyword>
<organism evidence="2 3">
    <name type="scientific">Flaviflexus equikiangi</name>
    <dbReference type="NCBI Taxonomy" id="2758573"/>
    <lineage>
        <taxon>Bacteria</taxon>
        <taxon>Bacillati</taxon>
        <taxon>Actinomycetota</taxon>
        <taxon>Actinomycetes</taxon>
        <taxon>Actinomycetales</taxon>
        <taxon>Actinomycetaceae</taxon>
        <taxon>Flaviflexus</taxon>
    </lineage>
</organism>
<dbReference type="Proteomes" id="UP000705983">
    <property type="component" value="Unassembled WGS sequence"/>
</dbReference>